<proteinExistence type="predicted"/>
<gene>
    <name evidence="2" type="ORF">GCM10023320_49820</name>
</gene>
<dbReference type="Proteomes" id="UP001500804">
    <property type="component" value="Unassembled WGS sequence"/>
</dbReference>
<organism evidence="2 3">
    <name type="scientific">Pseudonocardia adelaidensis</name>
    <dbReference type="NCBI Taxonomy" id="648754"/>
    <lineage>
        <taxon>Bacteria</taxon>
        <taxon>Bacillati</taxon>
        <taxon>Actinomycetota</taxon>
        <taxon>Actinomycetes</taxon>
        <taxon>Pseudonocardiales</taxon>
        <taxon>Pseudonocardiaceae</taxon>
        <taxon>Pseudonocardia</taxon>
    </lineage>
</organism>
<feature type="region of interest" description="Disordered" evidence="1">
    <location>
        <begin position="243"/>
        <end position="268"/>
    </location>
</feature>
<evidence type="ECO:0000256" key="1">
    <source>
        <dbReference type="SAM" id="MobiDB-lite"/>
    </source>
</evidence>
<evidence type="ECO:0000313" key="2">
    <source>
        <dbReference type="EMBL" id="GAA5129402.1"/>
    </source>
</evidence>
<feature type="compositionally biased region" description="Basic and acidic residues" evidence="1">
    <location>
        <begin position="16"/>
        <end position="30"/>
    </location>
</feature>
<reference evidence="3" key="1">
    <citation type="journal article" date="2019" name="Int. J. Syst. Evol. Microbiol.">
        <title>The Global Catalogue of Microorganisms (GCM) 10K type strain sequencing project: providing services to taxonomists for standard genome sequencing and annotation.</title>
        <authorList>
            <consortium name="The Broad Institute Genomics Platform"/>
            <consortium name="The Broad Institute Genome Sequencing Center for Infectious Disease"/>
            <person name="Wu L."/>
            <person name="Ma J."/>
        </authorList>
    </citation>
    <scope>NUCLEOTIDE SEQUENCE [LARGE SCALE GENOMIC DNA]</scope>
    <source>
        <strain evidence="3">JCM 18302</strain>
    </source>
</reference>
<name>A0ABP9NUB5_9PSEU</name>
<protein>
    <submittedName>
        <fullName evidence="2">Uncharacterized protein</fullName>
    </submittedName>
</protein>
<keyword evidence="3" id="KW-1185">Reference proteome</keyword>
<dbReference type="EMBL" id="BAABJO010000020">
    <property type="protein sequence ID" value="GAA5129402.1"/>
    <property type="molecule type" value="Genomic_DNA"/>
</dbReference>
<sequence>MVGSPQQVNDGFGPDQDQRQHRDAEHDRRCGLPTGDNAHQHQAAQCGRLGQPEPARPVLGATAAHALATQLLQGVVFPNRRTQHELRNAELPRQLCVGPRTIADGPMDSAGDAGEVRHPDEHRRARRHGPQLRPELVASDRLVGAPIEHPDVRRLVRAAQLQLVHVIRIHPVEYAQDESLGELLVPRAEHRPDPVGEVADVSRRDTPLSFDRALRPVQLPCGGEQQQPLRLNPELEQRHRLLVPDPHRDRRGTRSTATGHGLLGCRVG</sequence>
<feature type="region of interest" description="Disordered" evidence="1">
    <location>
        <begin position="1"/>
        <end position="54"/>
    </location>
</feature>
<feature type="compositionally biased region" description="Basic and acidic residues" evidence="1">
    <location>
        <begin position="114"/>
        <end position="123"/>
    </location>
</feature>
<evidence type="ECO:0000313" key="3">
    <source>
        <dbReference type="Proteomes" id="UP001500804"/>
    </source>
</evidence>
<feature type="region of interest" description="Disordered" evidence="1">
    <location>
        <begin position="106"/>
        <end position="132"/>
    </location>
</feature>
<accession>A0ABP9NUB5</accession>
<comment type="caution">
    <text evidence="2">The sequence shown here is derived from an EMBL/GenBank/DDBJ whole genome shotgun (WGS) entry which is preliminary data.</text>
</comment>